<dbReference type="PANTHER" id="PTHR18968:SF133">
    <property type="entry name" value="BENZOYLFORMATE DECARBOXYLASE"/>
    <property type="match status" value="1"/>
</dbReference>
<organism evidence="5 6">
    <name type="scientific">Salicibibacter cibi</name>
    <dbReference type="NCBI Taxonomy" id="2743001"/>
    <lineage>
        <taxon>Bacteria</taxon>
        <taxon>Bacillati</taxon>
        <taxon>Bacillota</taxon>
        <taxon>Bacilli</taxon>
        <taxon>Bacillales</taxon>
        <taxon>Bacillaceae</taxon>
        <taxon>Salicibibacter</taxon>
    </lineage>
</organism>
<dbReference type="GO" id="GO:0000287">
    <property type="term" value="F:magnesium ion binding"/>
    <property type="evidence" value="ECO:0007669"/>
    <property type="project" value="InterPro"/>
</dbReference>
<dbReference type="InterPro" id="IPR029035">
    <property type="entry name" value="DHS-like_NAD/FAD-binding_dom"/>
</dbReference>
<dbReference type="GO" id="GO:0003984">
    <property type="term" value="F:acetolactate synthase activity"/>
    <property type="evidence" value="ECO:0007669"/>
    <property type="project" value="TreeGrafter"/>
</dbReference>
<evidence type="ECO:0000256" key="2">
    <source>
        <dbReference type="ARBA" id="ARBA00023052"/>
    </source>
</evidence>
<proteinExistence type="inferred from homology"/>
<dbReference type="Gene3D" id="3.40.50.1220">
    <property type="entry name" value="TPP-binding domain"/>
    <property type="match status" value="1"/>
</dbReference>
<dbReference type="Pfam" id="PF00205">
    <property type="entry name" value="TPP_enzyme_M"/>
    <property type="match status" value="1"/>
</dbReference>
<dbReference type="SUPFAM" id="SSF52467">
    <property type="entry name" value="DHS-like NAD/FAD-binding domain"/>
    <property type="match status" value="1"/>
</dbReference>
<dbReference type="InterPro" id="IPR029061">
    <property type="entry name" value="THDP-binding"/>
</dbReference>
<evidence type="ECO:0000256" key="1">
    <source>
        <dbReference type="ARBA" id="ARBA00007812"/>
    </source>
</evidence>
<dbReference type="AlphaFoldDB" id="A0A7T7CFR7"/>
<evidence type="ECO:0000313" key="5">
    <source>
        <dbReference type="EMBL" id="QQK80279.1"/>
    </source>
</evidence>
<dbReference type="SUPFAM" id="SSF52518">
    <property type="entry name" value="Thiamin diphosphate-binding fold (THDP-binding)"/>
    <property type="match status" value="1"/>
</dbReference>
<reference evidence="5 6" key="1">
    <citation type="submission" date="2020-06" db="EMBL/GenBank/DDBJ databases">
        <title>Genomic analysis of Salicibibacter sp. NKC21-4.</title>
        <authorList>
            <person name="Oh Y.J."/>
        </authorList>
    </citation>
    <scope>NUCLEOTIDE SEQUENCE [LARGE SCALE GENOMIC DNA]</scope>
    <source>
        <strain evidence="5 6">NKC21-4</strain>
    </source>
</reference>
<dbReference type="KEGG" id="scib:HUG20_10500"/>
<dbReference type="Proteomes" id="UP000595349">
    <property type="component" value="Chromosome"/>
</dbReference>
<sequence>MFLSFPSDIMWKESDAETLPLTDISTNIRGDREAIKAATKSILEASNPVILAGDRIGSTNSISSLVALSELTGAQVYVEHQSAELNFPYTHQHFGGRCLPNGSFIKKVLSEADLVIFAGVISQAPLLYFDEPLVEKGTKRIAIDNSEWQIGKNMHVDIPILGHPHEVLKEIVDETKQHASNENVRTFDITRKRTLAKHRQRTEDLQRQLEESQENDILTPAQVIHELNQHLPENALIVDESVTSGQYVHDYLQLEKPKSFIGLKGGGLGYGMPASLGAQLGRPDQRVVNIIGDGSSLYYIQAIWNAAKHRLPVVFFVINNASYMILKGGLVNMDGEAAKKNFFPGMDLTGPSIDFVSVAKGFGVDAVKVENEEELTTALQQAFSANKPMLLDVTVDSTVKVFLK</sequence>
<evidence type="ECO:0000313" key="6">
    <source>
        <dbReference type="Proteomes" id="UP000595349"/>
    </source>
</evidence>
<dbReference type="CDD" id="cd02002">
    <property type="entry name" value="TPP_BFDC"/>
    <property type="match status" value="1"/>
</dbReference>
<dbReference type="PANTHER" id="PTHR18968">
    <property type="entry name" value="THIAMINE PYROPHOSPHATE ENZYMES"/>
    <property type="match status" value="1"/>
</dbReference>
<feature type="domain" description="Thiamine pyrophosphate enzyme TPP-binding" evidence="4">
    <location>
        <begin position="247"/>
        <end position="393"/>
    </location>
</feature>
<keyword evidence="6" id="KW-1185">Reference proteome</keyword>
<gene>
    <name evidence="5" type="ORF">HUG20_10500</name>
</gene>
<dbReference type="Gene3D" id="3.40.50.970">
    <property type="match status" value="1"/>
</dbReference>
<dbReference type="RefSeq" id="WP_200084541.1">
    <property type="nucleotide sequence ID" value="NZ_CP054706.1"/>
</dbReference>
<dbReference type="InterPro" id="IPR012000">
    <property type="entry name" value="Thiamin_PyroP_enz_cen_dom"/>
</dbReference>
<dbReference type="InterPro" id="IPR045229">
    <property type="entry name" value="TPP_enz"/>
</dbReference>
<accession>A0A7T7CFR7</accession>
<protein>
    <submittedName>
        <fullName evidence="5">Thiamine pyrophosphate-binding protein</fullName>
    </submittedName>
</protein>
<dbReference type="GO" id="GO:0050660">
    <property type="term" value="F:flavin adenine dinucleotide binding"/>
    <property type="evidence" value="ECO:0007669"/>
    <property type="project" value="TreeGrafter"/>
</dbReference>
<name>A0A7T7CFR7_9BACI</name>
<feature type="domain" description="Thiamine pyrophosphate enzyme central" evidence="3">
    <location>
        <begin position="35"/>
        <end position="171"/>
    </location>
</feature>
<dbReference type="InterPro" id="IPR000399">
    <property type="entry name" value="TPP-bd_CS"/>
</dbReference>
<dbReference type="Pfam" id="PF02775">
    <property type="entry name" value="TPP_enzyme_C"/>
    <property type="match status" value="1"/>
</dbReference>
<dbReference type="EMBL" id="CP054706">
    <property type="protein sequence ID" value="QQK80279.1"/>
    <property type="molecule type" value="Genomic_DNA"/>
</dbReference>
<evidence type="ECO:0000259" key="4">
    <source>
        <dbReference type="Pfam" id="PF02775"/>
    </source>
</evidence>
<comment type="similarity">
    <text evidence="1">Belongs to the TPP enzyme family.</text>
</comment>
<keyword evidence="2" id="KW-0786">Thiamine pyrophosphate</keyword>
<dbReference type="InterPro" id="IPR011766">
    <property type="entry name" value="TPP_enzyme_TPP-bd"/>
</dbReference>
<dbReference type="GO" id="GO:0030976">
    <property type="term" value="F:thiamine pyrophosphate binding"/>
    <property type="evidence" value="ECO:0007669"/>
    <property type="project" value="InterPro"/>
</dbReference>
<dbReference type="PROSITE" id="PS00187">
    <property type="entry name" value="TPP_ENZYMES"/>
    <property type="match status" value="1"/>
</dbReference>
<evidence type="ECO:0000259" key="3">
    <source>
        <dbReference type="Pfam" id="PF00205"/>
    </source>
</evidence>